<feature type="region of interest" description="Disordered" evidence="1">
    <location>
        <begin position="19"/>
        <end position="49"/>
    </location>
</feature>
<comment type="caution">
    <text evidence="2">The sequence shown here is derived from an EMBL/GenBank/DDBJ whole genome shotgun (WGS) entry which is preliminary data.</text>
</comment>
<evidence type="ECO:0000313" key="3">
    <source>
        <dbReference type="Proteomes" id="UP001163846"/>
    </source>
</evidence>
<protein>
    <submittedName>
        <fullName evidence="2">P-loop containing nucleoside triphosphate hydrolase protein</fullName>
    </submittedName>
</protein>
<dbReference type="Gene3D" id="3.40.50.300">
    <property type="entry name" value="P-loop containing nucleotide triphosphate hydrolases"/>
    <property type="match status" value="1"/>
</dbReference>
<dbReference type="PANTHER" id="PTHR35205:SF1">
    <property type="entry name" value="ZU5 DOMAIN-CONTAINING PROTEIN"/>
    <property type="match status" value="1"/>
</dbReference>
<dbReference type="GO" id="GO:0016787">
    <property type="term" value="F:hydrolase activity"/>
    <property type="evidence" value="ECO:0007669"/>
    <property type="project" value="UniProtKB-KW"/>
</dbReference>
<dbReference type="PANTHER" id="PTHR35205">
    <property type="entry name" value="NB-ARC AND TPR DOMAIN PROTEIN"/>
    <property type="match status" value="1"/>
</dbReference>
<sequence length="281" mass="31948">MFENSHHFEINDGQFTNFQGSQNNYYSDHPGPNPDIPQPPSAYSKGMTQCPTSVPTFTGRKEALETLKKFFLEEETISSHPGGFEDEDESNSQQGSMKIFLLYGLGGAGKTQLALEFKKRFKKKFTRIFYIYANTVEYIQGSYWDIATAMESKVVQNWQIGLHLLEATEENWLLIINNADDPGLSLDTYIPSCDHGNIIITSRNPALQSLADDSLELQDMTSDEGTQLLIKHAFDRRKQVIELEEKEKAAEIAKELYYFPLALTAQSEKRVAGEKYYSVKR</sequence>
<name>A0AA38U9E4_9AGAR</name>
<dbReference type="Proteomes" id="UP001163846">
    <property type="component" value="Unassembled WGS sequence"/>
</dbReference>
<gene>
    <name evidence="2" type="ORF">F5878DRAFT_712423</name>
</gene>
<accession>A0AA38U9E4</accession>
<evidence type="ECO:0000256" key="1">
    <source>
        <dbReference type="SAM" id="MobiDB-lite"/>
    </source>
</evidence>
<feature type="compositionally biased region" description="Pro residues" evidence="1">
    <location>
        <begin position="31"/>
        <end position="40"/>
    </location>
</feature>
<organism evidence="2 3">
    <name type="scientific">Lentinula raphanica</name>
    <dbReference type="NCBI Taxonomy" id="153919"/>
    <lineage>
        <taxon>Eukaryota</taxon>
        <taxon>Fungi</taxon>
        <taxon>Dikarya</taxon>
        <taxon>Basidiomycota</taxon>
        <taxon>Agaricomycotina</taxon>
        <taxon>Agaricomycetes</taxon>
        <taxon>Agaricomycetidae</taxon>
        <taxon>Agaricales</taxon>
        <taxon>Marasmiineae</taxon>
        <taxon>Omphalotaceae</taxon>
        <taxon>Lentinula</taxon>
    </lineage>
</organism>
<evidence type="ECO:0000313" key="2">
    <source>
        <dbReference type="EMBL" id="KAJ3834882.1"/>
    </source>
</evidence>
<keyword evidence="2" id="KW-0378">Hydrolase</keyword>
<dbReference type="EMBL" id="MU806474">
    <property type="protein sequence ID" value="KAJ3834882.1"/>
    <property type="molecule type" value="Genomic_DNA"/>
</dbReference>
<dbReference type="SUPFAM" id="SSF52540">
    <property type="entry name" value="P-loop containing nucleoside triphosphate hydrolases"/>
    <property type="match status" value="1"/>
</dbReference>
<proteinExistence type="predicted"/>
<dbReference type="InterPro" id="IPR027417">
    <property type="entry name" value="P-loop_NTPase"/>
</dbReference>
<dbReference type="AlphaFoldDB" id="A0AA38U9E4"/>
<keyword evidence="3" id="KW-1185">Reference proteome</keyword>
<reference evidence="2" key="1">
    <citation type="submission" date="2022-08" db="EMBL/GenBank/DDBJ databases">
        <authorList>
            <consortium name="DOE Joint Genome Institute"/>
            <person name="Min B."/>
            <person name="Riley R."/>
            <person name="Sierra-Patev S."/>
            <person name="Naranjo-Ortiz M."/>
            <person name="Looney B."/>
            <person name="Konkel Z."/>
            <person name="Slot J.C."/>
            <person name="Sakamoto Y."/>
            <person name="Steenwyk J.L."/>
            <person name="Rokas A."/>
            <person name="Carro J."/>
            <person name="Camarero S."/>
            <person name="Ferreira P."/>
            <person name="Molpeceres G."/>
            <person name="Ruiz-Duenas F.J."/>
            <person name="Serrano A."/>
            <person name="Henrissat B."/>
            <person name="Drula E."/>
            <person name="Hughes K.W."/>
            <person name="Mata J.L."/>
            <person name="Ishikawa N.K."/>
            <person name="Vargas-Isla R."/>
            <person name="Ushijima S."/>
            <person name="Smith C.A."/>
            <person name="Ahrendt S."/>
            <person name="Andreopoulos W."/>
            <person name="He G."/>
            <person name="Labutti K."/>
            <person name="Lipzen A."/>
            <person name="Ng V."/>
            <person name="Sandor L."/>
            <person name="Barry K."/>
            <person name="Martinez A.T."/>
            <person name="Xiao Y."/>
            <person name="Gibbons J.G."/>
            <person name="Terashima K."/>
            <person name="Hibbett D.S."/>
            <person name="Grigoriev I.V."/>
        </authorList>
    </citation>
    <scope>NUCLEOTIDE SEQUENCE</scope>
    <source>
        <strain evidence="2">TFB9207</strain>
    </source>
</reference>